<evidence type="ECO:0000313" key="2">
    <source>
        <dbReference type="EMBL" id="KAK2963420.1"/>
    </source>
</evidence>
<evidence type="ECO:0000313" key="3">
    <source>
        <dbReference type="Proteomes" id="UP001281761"/>
    </source>
</evidence>
<proteinExistence type="predicted"/>
<feature type="compositionally biased region" description="Basic and acidic residues" evidence="1">
    <location>
        <begin position="311"/>
        <end position="321"/>
    </location>
</feature>
<accession>A0ABQ9YI57</accession>
<name>A0ABQ9YI57_9EUKA</name>
<dbReference type="EMBL" id="JARBJD010000006">
    <property type="protein sequence ID" value="KAK2963420.1"/>
    <property type="molecule type" value="Genomic_DNA"/>
</dbReference>
<gene>
    <name evidence="2" type="ORF">BLNAU_1461</name>
</gene>
<feature type="region of interest" description="Disordered" evidence="1">
    <location>
        <begin position="304"/>
        <end position="323"/>
    </location>
</feature>
<reference evidence="2 3" key="1">
    <citation type="journal article" date="2022" name="bioRxiv">
        <title>Genomics of Preaxostyla Flagellates Illuminates Evolutionary Transitions and the Path Towards Mitochondrial Loss.</title>
        <authorList>
            <person name="Novak L.V.F."/>
            <person name="Treitli S.C."/>
            <person name="Pyrih J."/>
            <person name="Halakuc P."/>
            <person name="Pipaliya S.V."/>
            <person name="Vacek V."/>
            <person name="Brzon O."/>
            <person name="Soukal P."/>
            <person name="Eme L."/>
            <person name="Dacks J.B."/>
            <person name="Karnkowska A."/>
            <person name="Elias M."/>
            <person name="Hampl V."/>
        </authorList>
    </citation>
    <scope>NUCLEOTIDE SEQUENCE [LARGE SCALE GENOMIC DNA]</scope>
    <source>
        <strain evidence="2">NAU3</strain>
        <tissue evidence="2">Gut</tissue>
    </source>
</reference>
<comment type="caution">
    <text evidence="2">The sequence shown here is derived from an EMBL/GenBank/DDBJ whole genome shotgun (WGS) entry which is preliminary data.</text>
</comment>
<keyword evidence="3" id="KW-1185">Reference proteome</keyword>
<dbReference type="Proteomes" id="UP001281761">
    <property type="component" value="Unassembled WGS sequence"/>
</dbReference>
<organism evidence="2 3">
    <name type="scientific">Blattamonas nauphoetae</name>
    <dbReference type="NCBI Taxonomy" id="2049346"/>
    <lineage>
        <taxon>Eukaryota</taxon>
        <taxon>Metamonada</taxon>
        <taxon>Preaxostyla</taxon>
        <taxon>Oxymonadida</taxon>
        <taxon>Blattamonas</taxon>
    </lineage>
</organism>
<evidence type="ECO:0000256" key="1">
    <source>
        <dbReference type="SAM" id="MobiDB-lite"/>
    </source>
</evidence>
<protein>
    <submittedName>
        <fullName evidence="2">Uncharacterized protein</fullName>
    </submittedName>
</protein>
<sequence length="350" mass="41708">MIEELLVRFRFVVLLAESWFGSRWREAFEESIFHFLQCRSVLRLDLHAILNQVAKCLVLNCIHLQTNSQHNLPMSIQTIVFTVWHLSSLDLPQQQAEPKNQSSFFVASRFLFRFVVLLAFFRWIPSLRIPSIRVVHFLAKRLVPCLVIHHFEMHFRVIPKQHPVRVQILQNLCCRHLLHHTQKLFRECFLDLLRLNRFRILDFVKAVIEGFFRSEEFRLHNVLLVAVADAKNFHKLLVSCRGGTECGQIVGGLSFVLIRCNDVVCVTQSNFHNFSLRQVLFSFLFFCQFRLFLLLWLSFSSPHEEDDQEDDQKQHNTDHKRKDPRKCFSKRCLAEFRFRRFRLVDVRSRE</sequence>